<proteinExistence type="predicted"/>
<dbReference type="Proteomes" id="UP000076154">
    <property type="component" value="Unassembled WGS sequence"/>
</dbReference>
<comment type="caution">
    <text evidence="1">The sequence shown here is derived from an EMBL/GenBank/DDBJ whole genome shotgun (WGS) entry which is preliminary data.</text>
</comment>
<sequence>MNPQEPKPEPETAELKQWVLKMAELTGLSEDLEKFRAGCIEKYGSVEQAMVDVEAVLARGRAEMEKAFPPGQPRIEVGRKPAPGENVSLARISENLAIRIWGGDLASYSCHTFDFVNNAGQYIRTPAGVKIYSLGVGGGEVHSIEKSLELADPHNRPGSLRNSYDKSKSLDPNWETYVIPDGTVLCVKQPGLQDRIVNIPMRFSQGSTVTLQTYRA</sequence>
<keyword evidence="2" id="KW-1185">Reference proteome</keyword>
<organism evidence="1 2">
    <name type="scientific">Hypsizygus marmoreus</name>
    <name type="common">White beech mushroom</name>
    <name type="synonym">Agaricus marmoreus</name>
    <dbReference type="NCBI Taxonomy" id="39966"/>
    <lineage>
        <taxon>Eukaryota</taxon>
        <taxon>Fungi</taxon>
        <taxon>Dikarya</taxon>
        <taxon>Basidiomycota</taxon>
        <taxon>Agaricomycotina</taxon>
        <taxon>Agaricomycetes</taxon>
        <taxon>Agaricomycetidae</taxon>
        <taxon>Agaricales</taxon>
        <taxon>Tricholomatineae</taxon>
        <taxon>Lyophyllaceae</taxon>
        <taxon>Hypsizygus</taxon>
    </lineage>
</organism>
<gene>
    <name evidence="1" type="ORF">Hypma_010876</name>
</gene>
<name>A0A369JNS5_HYPMA</name>
<dbReference type="InParanoid" id="A0A369JNS5"/>
<evidence type="ECO:0000313" key="2">
    <source>
        <dbReference type="Proteomes" id="UP000076154"/>
    </source>
</evidence>
<dbReference type="EMBL" id="LUEZ02000053">
    <property type="protein sequence ID" value="RDB22035.1"/>
    <property type="molecule type" value="Genomic_DNA"/>
</dbReference>
<accession>A0A369JNS5</accession>
<dbReference type="AlphaFoldDB" id="A0A369JNS5"/>
<protein>
    <submittedName>
        <fullName evidence="1">Uncharacterized protein</fullName>
    </submittedName>
</protein>
<reference evidence="1" key="1">
    <citation type="submission" date="2018-04" db="EMBL/GenBank/DDBJ databases">
        <title>Whole genome sequencing of Hypsizygus marmoreus.</title>
        <authorList>
            <person name="Choi I.-G."/>
            <person name="Min B."/>
            <person name="Kim J.-G."/>
            <person name="Kim S."/>
            <person name="Oh Y.-L."/>
            <person name="Kong W.-S."/>
            <person name="Park H."/>
            <person name="Jeong J."/>
            <person name="Song E.-S."/>
        </authorList>
    </citation>
    <scope>NUCLEOTIDE SEQUENCE [LARGE SCALE GENOMIC DNA]</scope>
    <source>
        <strain evidence="1">51987-8</strain>
    </source>
</reference>
<dbReference type="OrthoDB" id="2669263at2759"/>
<evidence type="ECO:0000313" key="1">
    <source>
        <dbReference type="EMBL" id="RDB22035.1"/>
    </source>
</evidence>